<gene>
    <name evidence="1" type="ORF">Ccrd_000998</name>
</gene>
<dbReference type="AlphaFoldDB" id="A0A103XU26"/>
<reference evidence="1 2" key="1">
    <citation type="journal article" date="2016" name="Sci. Rep.">
        <title>The genome sequence of the outbreeding globe artichoke constructed de novo incorporating a phase-aware low-pass sequencing strategy of F1 progeny.</title>
        <authorList>
            <person name="Scaglione D."/>
            <person name="Reyes-Chin-Wo S."/>
            <person name="Acquadro A."/>
            <person name="Froenicke L."/>
            <person name="Portis E."/>
            <person name="Beitel C."/>
            <person name="Tirone M."/>
            <person name="Mauro R."/>
            <person name="Lo Monaco A."/>
            <person name="Mauromicale G."/>
            <person name="Faccioli P."/>
            <person name="Cattivelli L."/>
            <person name="Rieseberg L."/>
            <person name="Michelmore R."/>
            <person name="Lanteri S."/>
        </authorList>
    </citation>
    <scope>NUCLEOTIDE SEQUENCE [LARGE SCALE GENOMIC DNA]</scope>
    <source>
        <strain evidence="1">2C</strain>
    </source>
</reference>
<dbReference type="Gramene" id="KVH96908">
    <property type="protein sequence ID" value="KVH96908"/>
    <property type="gene ID" value="Ccrd_000998"/>
</dbReference>
<organism evidence="1 2">
    <name type="scientific">Cynara cardunculus var. scolymus</name>
    <name type="common">Globe artichoke</name>
    <name type="synonym">Cynara scolymus</name>
    <dbReference type="NCBI Taxonomy" id="59895"/>
    <lineage>
        <taxon>Eukaryota</taxon>
        <taxon>Viridiplantae</taxon>
        <taxon>Streptophyta</taxon>
        <taxon>Embryophyta</taxon>
        <taxon>Tracheophyta</taxon>
        <taxon>Spermatophyta</taxon>
        <taxon>Magnoliopsida</taxon>
        <taxon>eudicotyledons</taxon>
        <taxon>Gunneridae</taxon>
        <taxon>Pentapetalae</taxon>
        <taxon>asterids</taxon>
        <taxon>campanulids</taxon>
        <taxon>Asterales</taxon>
        <taxon>Asteraceae</taxon>
        <taxon>Carduoideae</taxon>
        <taxon>Cardueae</taxon>
        <taxon>Carduinae</taxon>
        <taxon>Cynara</taxon>
    </lineage>
</organism>
<evidence type="ECO:0000313" key="1">
    <source>
        <dbReference type="EMBL" id="KVH96908.1"/>
    </source>
</evidence>
<dbReference type="EMBL" id="LEKV01004094">
    <property type="protein sequence ID" value="KVH96908.1"/>
    <property type="molecule type" value="Genomic_DNA"/>
</dbReference>
<sequence>MSSEANVGESESILANKHNPYTHLGAPLPAYPYKTRVGGSRSYEVPTPSPSDSISLLTHPMLYGKLSFPVDGYLPPEDRCHGKRGPLDHMKNSHLLYSP</sequence>
<proteinExistence type="predicted"/>
<name>A0A103XU26_CYNCS</name>
<dbReference type="Proteomes" id="UP000243975">
    <property type="component" value="Unassembled WGS sequence"/>
</dbReference>
<evidence type="ECO:0000313" key="2">
    <source>
        <dbReference type="Proteomes" id="UP000243975"/>
    </source>
</evidence>
<accession>A0A103XU26</accession>
<comment type="caution">
    <text evidence="1">The sequence shown here is derived from an EMBL/GenBank/DDBJ whole genome shotgun (WGS) entry which is preliminary data.</text>
</comment>
<keyword evidence="2" id="KW-1185">Reference proteome</keyword>
<protein>
    <submittedName>
        <fullName evidence="1">Uncharacterized protein</fullName>
    </submittedName>
</protein>